<dbReference type="Proteomes" id="UP000291084">
    <property type="component" value="Chromosome 5"/>
</dbReference>
<sequence>MLYPKLNPLPSTHHTLCYVLRVALPFSHQLGWSPKSLLHSPSFNLRKVTYKPPKSRKHVPKKNVPTQAKWRKKKGNGPSIHINEGVMGIKVPS</sequence>
<evidence type="ECO:0000313" key="2">
    <source>
        <dbReference type="EMBL" id="BAT88813.1"/>
    </source>
</evidence>
<proteinExistence type="predicted"/>
<evidence type="ECO:0000313" key="3">
    <source>
        <dbReference type="Proteomes" id="UP000291084"/>
    </source>
</evidence>
<gene>
    <name evidence="2" type="primary">Vigan.05G242700</name>
    <name evidence="2" type="ORF">VIGAN_05242700</name>
</gene>
<dbReference type="EMBL" id="AP015038">
    <property type="protein sequence ID" value="BAT88813.1"/>
    <property type="molecule type" value="Genomic_DNA"/>
</dbReference>
<reference evidence="2 3" key="1">
    <citation type="journal article" date="2015" name="Sci. Rep.">
        <title>The power of single molecule real-time sequencing technology in the de novo assembly of a eukaryotic genome.</title>
        <authorList>
            <person name="Sakai H."/>
            <person name="Naito K."/>
            <person name="Ogiso-Tanaka E."/>
            <person name="Takahashi Y."/>
            <person name="Iseki K."/>
            <person name="Muto C."/>
            <person name="Satou K."/>
            <person name="Teruya K."/>
            <person name="Shiroma A."/>
            <person name="Shimoji M."/>
            <person name="Hirano T."/>
            <person name="Itoh T."/>
            <person name="Kaga A."/>
            <person name="Tomooka N."/>
        </authorList>
    </citation>
    <scope>NUCLEOTIDE SEQUENCE [LARGE SCALE GENOMIC DNA]</scope>
    <source>
        <strain evidence="3">cv. Shumari</strain>
    </source>
</reference>
<organism evidence="2 3">
    <name type="scientific">Vigna angularis var. angularis</name>
    <dbReference type="NCBI Taxonomy" id="157739"/>
    <lineage>
        <taxon>Eukaryota</taxon>
        <taxon>Viridiplantae</taxon>
        <taxon>Streptophyta</taxon>
        <taxon>Embryophyta</taxon>
        <taxon>Tracheophyta</taxon>
        <taxon>Spermatophyta</taxon>
        <taxon>Magnoliopsida</taxon>
        <taxon>eudicotyledons</taxon>
        <taxon>Gunneridae</taxon>
        <taxon>Pentapetalae</taxon>
        <taxon>rosids</taxon>
        <taxon>fabids</taxon>
        <taxon>Fabales</taxon>
        <taxon>Fabaceae</taxon>
        <taxon>Papilionoideae</taxon>
        <taxon>50 kb inversion clade</taxon>
        <taxon>NPAAA clade</taxon>
        <taxon>indigoferoid/millettioid clade</taxon>
        <taxon>Phaseoleae</taxon>
        <taxon>Vigna</taxon>
    </lineage>
</organism>
<evidence type="ECO:0000256" key="1">
    <source>
        <dbReference type="SAM" id="MobiDB-lite"/>
    </source>
</evidence>
<feature type="region of interest" description="Disordered" evidence="1">
    <location>
        <begin position="52"/>
        <end position="84"/>
    </location>
</feature>
<accession>A0A0S3S7N8</accession>
<name>A0A0S3S7N8_PHAAN</name>
<protein>
    <submittedName>
        <fullName evidence="2">Uncharacterized protein</fullName>
    </submittedName>
</protein>
<keyword evidence="3" id="KW-1185">Reference proteome</keyword>
<dbReference type="AlphaFoldDB" id="A0A0S3S7N8"/>